<sequence length="223" mass="25735">MLIVRPLISGVVGTRWSPTISLKHGEGERSESQSERAVRERQQQKGREPSSLHFSSRPAVQRAPWKLHQIQKGKEEELGCTSGERGVLAGRRNEELLKIWKKIKLSGSDSRRSSRGRAGRPTVAPRRKWHWKRRSHVALERERLRSAFVRTKLDLERSALNFSERAFVLNLRVRPTVRSSAFVSVRPDYERSSRLLSSERTSRMCPLAIDLKFSVERSAFERV</sequence>
<evidence type="ECO:0000313" key="2">
    <source>
        <dbReference type="EMBL" id="KOM27891.1"/>
    </source>
</evidence>
<reference evidence="3" key="1">
    <citation type="journal article" date="2015" name="Proc. Natl. Acad. Sci. U.S.A.">
        <title>Genome sequencing of adzuki bean (Vigna angularis) provides insight into high starch and low fat accumulation and domestication.</title>
        <authorList>
            <person name="Yang K."/>
            <person name="Tian Z."/>
            <person name="Chen C."/>
            <person name="Luo L."/>
            <person name="Zhao B."/>
            <person name="Wang Z."/>
            <person name="Yu L."/>
            <person name="Li Y."/>
            <person name="Sun Y."/>
            <person name="Li W."/>
            <person name="Chen Y."/>
            <person name="Li Y."/>
            <person name="Zhang Y."/>
            <person name="Ai D."/>
            <person name="Zhao J."/>
            <person name="Shang C."/>
            <person name="Ma Y."/>
            <person name="Wu B."/>
            <person name="Wang M."/>
            <person name="Gao L."/>
            <person name="Sun D."/>
            <person name="Zhang P."/>
            <person name="Guo F."/>
            <person name="Wang W."/>
            <person name="Li Y."/>
            <person name="Wang J."/>
            <person name="Varshney R.K."/>
            <person name="Wang J."/>
            <person name="Ling H.Q."/>
            <person name="Wan P."/>
        </authorList>
    </citation>
    <scope>NUCLEOTIDE SEQUENCE</scope>
    <source>
        <strain evidence="3">cv. Jingnong 6</strain>
    </source>
</reference>
<dbReference type="Proteomes" id="UP000053144">
    <property type="component" value="Unassembled WGS sequence"/>
</dbReference>
<dbReference type="AlphaFoldDB" id="A0A0L9TBW6"/>
<gene>
    <name evidence="2" type="ORF">LR48_Vigan468s005300</name>
</gene>
<accession>A0A0L9TBW6</accession>
<dbReference type="EMBL" id="KQ258399">
    <property type="protein sequence ID" value="KOM27891.1"/>
    <property type="molecule type" value="Genomic_DNA"/>
</dbReference>
<organism evidence="2 3">
    <name type="scientific">Phaseolus angularis</name>
    <name type="common">Azuki bean</name>
    <name type="synonym">Vigna angularis</name>
    <dbReference type="NCBI Taxonomy" id="3914"/>
    <lineage>
        <taxon>Eukaryota</taxon>
        <taxon>Viridiplantae</taxon>
        <taxon>Streptophyta</taxon>
        <taxon>Embryophyta</taxon>
        <taxon>Tracheophyta</taxon>
        <taxon>Spermatophyta</taxon>
        <taxon>Magnoliopsida</taxon>
        <taxon>eudicotyledons</taxon>
        <taxon>Gunneridae</taxon>
        <taxon>Pentapetalae</taxon>
        <taxon>rosids</taxon>
        <taxon>fabids</taxon>
        <taxon>Fabales</taxon>
        <taxon>Fabaceae</taxon>
        <taxon>Papilionoideae</taxon>
        <taxon>50 kb inversion clade</taxon>
        <taxon>NPAAA clade</taxon>
        <taxon>indigoferoid/millettioid clade</taxon>
        <taxon>Phaseoleae</taxon>
        <taxon>Vigna</taxon>
    </lineage>
</organism>
<feature type="region of interest" description="Disordered" evidence="1">
    <location>
        <begin position="21"/>
        <end position="61"/>
    </location>
</feature>
<dbReference type="Gramene" id="KOM27891">
    <property type="protein sequence ID" value="KOM27891"/>
    <property type="gene ID" value="LR48_Vigan468s005300"/>
</dbReference>
<proteinExistence type="predicted"/>
<evidence type="ECO:0000313" key="3">
    <source>
        <dbReference type="Proteomes" id="UP000053144"/>
    </source>
</evidence>
<name>A0A0L9TBW6_PHAAN</name>
<feature type="compositionally biased region" description="Basic and acidic residues" evidence="1">
    <location>
        <begin position="23"/>
        <end position="50"/>
    </location>
</feature>
<evidence type="ECO:0000256" key="1">
    <source>
        <dbReference type="SAM" id="MobiDB-lite"/>
    </source>
</evidence>
<protein>
    <submittedName>
        <fullName evidence="2">Uncharacterized protein</fullName>
    </submittedName>
</protein>